<name>A0ACC1PGE4_9PEZI</name>
<evidence type="ECO:0000313" key="2">
    <source>
        <dbReference type="Proteomes" id="UP001143856"/>
    </source>
</evidence>
<proteinExistence type="predicted"/>
<comment type="caution">
    <text evidence="1">The sequence shown here is derived from an EMBL/GenBank/DDBJ whole genome shotgun (WGS) entry which is preliminary data.</text>
</comment>
<evidence type="ECO:0000313" key="1">
    <source>
        <dbReference type="EMBL" id="KAJ2991592.1"/>
    </source>
</evidence>
<dbReference type="Proteomes" id="UP001143856">
    <property type="component" value="Unassembled WGS sequence"/>
</dbReference>
<dbReference type="EMBL" id="JAPDGR010000320">
    <property type="protein sequence ID" value="KAJ2991592.1"/>
    <property type="molecule type" value="Genomic_DNA"/>
</dbReference>
<reference evidence="1" key="1">
    <citation type="submission" date="2022-10" db="EMBL/GenBank/DDBJ databases">
        <title>Genome Sequence of Xylaria curta.</title>
        <authorList>
            <person name="Buettner E."/>
        </authorList>
    </citation>
    <scope>NUCLEOTIDE SEQUENCE</scope>
    <source>
        <strain evidence="1">Babe10</strain>
    </source>
</reference>
<accession>A0ACC1PGE4</accession>
<sequence length="170" mass="19833">MEEPPERRDEFQDILDASVDKVLAVRRRIITDLGAIEDRICRLKSDIRRLLEISGRHFGRGYIFPHILAAAEERRQLLSFEDVTRITREDMLRVFVDALEFVWEAHGVSATCEESVKIWRHFPRRDKECFGDICTILKDFLELWWAGPEVHSHKGGKKSVVSWGDWLNGA</sequence>
<gene>
    <name evidence="1" type="ORF">NUW58_g2459</name>
</gene>
<organism evidence="1 2">
    <name type="scientific">Xylaria curta</name>
    <dbReference type="NCBI Taxonomy" id="42375"/>
    <lineage>
        <taxon>Eukaryota</taxon>
        <taxon>Fungi</taxon>
        <taxon>Dikarya</taxon>
        <taxon>Ascomycota</taxon>
        <taxon>Pezizomycotina</taxon>
        <taxon>Sordariomycetes</taxon>
        <taxon>Xylariomycetidae</taxon>
        <taxon>Xylariales</taxon>
        <taxon>Xylariaceae</taxon>
        <taxon>Xylaria</taxon>
    </lineage>
</organism>
<keyword evidence="2" id="KW-1185">Reference proteome</keyword>
<protein>
    <submittedName>
        <fullName evidence="1">Uncharacterized protein</fullName>
    </submittedName>
</protein>